<dbReference type="GeneID" id="9802909"/>
<dbReference type="Gene3D" id="2.130.10.10">
    <property type="entry name" value="YVTN repeat-like/Quinoprotein amine dehydrogenase"/>
    <property type="match status" value="1"/>
</dbReference>
<protein>
    <recommendedName>
        <fullName evidence="11">Semaphorin-1A</fullName>
    </recommendedName>
</protein>
<keyword evidence="4 13" id="KW-0812">Transmembrane</keyword>
<dbReference type="CTD" id="9802909"/>
<dbReference type="InterPro" id="IPR001627">
    <property type="entry name" value="Semap_dom"/>
</dbReference>
<evidence type="ECO:0000256" key="9">
    <source>
        <dbReference type="ARBA" id="ARBA00023157"/>
    </source>
</evidence>
<keyword evidence="5" id="KW-0221">Differentiation</keyword>
<dbReference type="GO" id="GO:0045499">
    <property type="term" value="F:chemorepellent activity"/>
    <property type="evidence" value="ECO:0007669"/>
    <property type="project" value="TreeGrafter"/>
</dbReference>
<reference evidence="15 16" key="1">
    <citation type="submission" date="2019-12" db="EMBL/GenBank/DDBJ databases">
        <title>Chromosome-level assembly of the Caenorhabditis remanei genome.</title>
        <authorList>
            <person name="Teterina A.A."/>
            <person name="Willis J.H."/>
            <person name="Phillips P.C."/>
        </authorList>
    </citation>
    <scope>NUCLEOTIDE SEQUENCE [LARGE SCALE GENOMIC DNA]</scope>
    <source>
        <strain evidence="15 16">PX506</strain>
        <tissue evidence="15">Whole organism</tissue>
    </source>
</reference>
<evidence type="ECO:0000256" key="3">
    <source>
        <dbReference type="ARBA" id="ARBA00022473"/>
    </source>
</evidence>
<dbReference type="AlphaFoldDB" id="A0A6A5HSC9"/>
<keyword evidence="9" id="KW-1015">Disulfide bond</keyword>
<evidence type="ECO:0000256" key="7">
    <source>
        <dbReference type="ARBA" id="ARBA00022989"/>
    </source>
</evidence>
<comment type="caution">
    <text evidence="12">Lacks conserved residue(s) required for the propagation of feature annotation.</text>
</comment>
<dbReference type="GO" id="GO:0005886">
    <property type="term" value="C:plasma membrane"/>
    <property type="evidence" value="ECO:0007669"/>
    <property type="project" value="TreeGrafter"/>
</dbReference>
<dbReference type="SMART" id="SM00423">
    <property type="entry name" value="PSI"/>
    <property type="match status" value="1"/>
</dbReference>
<dbReference type="EMBL" id="WUAV01000001">
    <property type="protein sequence ID" value="KAF1769626.1"/>
    <property type="molecule type" value="Genomic_DNA"/>
</dbReference>
<dbReference type="GO" id="GO:0071526">
    <property type="term" value="P:semaphorin-plexin signaling pathway"/>
    <property type="evidence" value="ECO:0007669"/>
    <property type="project" value="TreeGrafter"/>
</dbReference>
<keyword evidence="3" id="KW-0217">Developmental protein</keyword>
<feature type="domain" description="Sema" evidence="14">
    <location>
        <begin position="46"/>
        <end position="512"/>
    </location>
</feature>
<evidence type="ECO:0000256" key="4">
    <source>
        <dbReference type="ARBA" id="ARBA00022692"/>
    </source>
</evidence>
<dbReference type="InterPro" id="IPR016201">
    <property type="entry name" value="PSI"/>
</dbReference>
<evidence type="ECO:0000256" key="13">
    <source>
        <dbReference type="SAM" id="Phobius"/>
    </source>
</evidence>
<sequence>MIESSYSVRFHPHLDTSFEEEDKDNMLEDMKNTDRLSSEDLRGIHLEILNLQKILGIGDRFGGIGTSSDESDHFKLLAADGDSLLVGARNAVYNLSLSTLSVNHKIDWKPPAEHIEECIMKGKSKTDCQNYIRVLARKSAGVSLVCGTHAFSPKCREYTVTDYGIRNTRQFDGQGISPYDPKHNSSALYIPGTNQLYAATVTDFVGNDALIYRKTIDETASTKSANIRTQSYDARVLNAPNFVATFVYKEHVYFWFREIASEAIDNNEESQIYARVARVCKNDKGGARPANERWTTYLKARLNCSLPSGSSPFYFNELKAVSDPIDAGNNDHVVYTVFSTPDSDVRMSAVCKFSMKKIREEFDNGTFKHQNNAQSMWMAYNRNEVPKPRPGSCTPDSTKLPENTVSFILHHPLLHRPISAVSAPLLVEGADRADLTQITVLPRVKAVGGHSYDVLFIGTSDGKVLKVVEVDGNATVIQAAIVFQKGVPVVNLLTTKDNVVIVSSDEIASLPVHNCAQQTSCSKCVQLQDPHCAWDSSIARCVHGGSWTGDQYIQNMVFGQSEQCPEGIIVREVFDDNENGDAQPEAVSRNVYAKEHSTVTVLLVAAVASLISLIIGAFIGIRINRWTASSEPHRSASSTSGSDYDSFGRARLTRHDSLTTATKVDHGFVPQSKQSMDATSLVMSMNATHHPMSMSQHGSGINTPSRDKNAIVTSINQNTLPRDYKVKKVYL</sequence>
<dbReference type="InterPro" id="IPR015943">
    <property type="entry name" value="WD40/YVTN_repeat-like_dom_sf"/>
</dbReference>
<proteinExistence type="inferred from homology"/>
<feature type="transmembrane region" description="Helical" evidence="13">
    <location>
        <begin position="599"/>
        <end position="621"/>
    </location>
</feature>
<dbReference type="InterPro" id="IPR027231">
    <property type="entry name" value="Semaphorin"/>
</dbReference>
<dbReference type="RefSeq" id="XP_053591614.1">
    <property type="nucleotide sequence ID" value="XM_053722969.1"/>
</dbReference>
<evidence type="ECO:0000256" key="11">
    <source>
        <dbReference type="ARBA" id="ARBA00074143"/>
    </source>
</evidence>
<dbReference type="KEGG" id="crq:GCK72_001443"/>
<dbReference type="Pfam" id="PF01437">
    <property type="entry name" value="PSI"/>
    <property type="match status" value="1"/>
</dbReference>
<organism evidence="15 16">
    <name type="scientific">Caenorhabditis remanei</name>
    <name type="common">Caenorhabditis vulgaris</name>
    <dbReference type="NCBI Taxonomy" id="31234"/>
    <lineage>
        <taxon>Eukaryota</taxon>
        <taxon>Metazoa</taxon>
        <taxon>Ecdysozoa</taxon>
        <taxon>Nematoda</taxon>
        <taxon>Chromadorea</taxon>
        <taxon>Rhabditida</taxon>
        <taxon>Rhabditina</taxon>
        <taxon>Rhabditomorpha</taxon>
        <taxon>Rhabditoidea</taxon>
        <taxon>Rhabditidae</taxon>
        <taxon>Peloderinae</taxon>
        <taxon>Caenorhabditis</taxon>
    </lineage>
</organism>
<keyword evidence="6" id="KW-0524">Neurogenesis</keyword>
<evidence type="ECO:0000256" key="1">
    <source>
        <dbReference type="ARBA" id="ARBA00004370"/>
    </source>
</evidence>
<dbReference type="FunFam" id="3.30.1680.10:FF:000016">
    <property type="entry name" value="Putative Semaphorin-6B"/>
    <property type="match status" value="1"/>
</dbReference>
<dbReference type="InterPro" id="IPR002165">
    <property type="entry name" value="Plexin_repeat"/>
</dbReference>
<dbReference type="Gene3D" id="3.30.1680.10">
    <property type="entry name" value="ligand-binding face of the semaphorins, domain 2"/>
    <property type="match status" value="1"/>
</dbReference>
<dbReference type="InterPro" id="IPR036352">
    <property type="entry name" value="Semap_dom_sf"/>
</dbReference>
<dbReference type="SMART" id="SM00630">
    <property type="entry name" value="Sema"/>
    <property type="match status" value="1"/>
</dbReference>
<accession>A0A6A5HSC9</accession>
<comment type="caution">
    <text evidence="15">The sequence shown here is derived from an EMBL/GenBank/DDBJ whole genome shotgun (WGS) entry which is preliminary data.</text>
</comment>
<dbReference type="Proteomes" id="UP000483820">
    <property type="component" value="Chromosome I"/>
</dbReference>
<evidence type="ECO:0000256" key="2">
    <source>
        <dbReference type="ARBA" id="ARBA00009492"/>
    </source>
</evidence>
<dbReference type="PROSITE" id="PS51004">
    <property type="entry name" value="SEMA"/>
    <property type="match status" value="1"/>
</dbReference>
<gene>
    <name evidence="15" type="ORF">GCK72_001443</name>
</gene>
<evidence type="ECO:0000313" key="16">
    <source>
        <dbReference type="Proteomes" id="UP000483820"/>
    </source>
</evidence>
<dbReference type="PANTHER" id="PTHR11036:SF127">
    <property type="entry name" value="SEMAPHORIN-1A"/>
    <property type="match status" value="1"/>
</dbReference>
<dbReference type="SUPFAM" id="SSF103575">
    <property type="entry name" value="Plexin repeat"/>
    <property type="match status" value="1"/>
</dbReference>
<evidence type="ECO:0000313" key="15">
    <source>
        <dbReference type="EMBL" id="KAF1769626.1"/>
    </source>
</evidence>
<evidence type="ECO:0000256" key="12">
    <source>
        <dbReference type="PROSITE-ProRule" id="PRU00352"/>
    </source>
</evidence>
<dbReference type="GO" id="GO:0030215">
    <property type="term" value="F:semaphorin receptor binding"/>
    <property type="evidence" value="ECO:0007669"/>
    <property type="project" value="InterPro"/>
</dbReference>
<keyword evidence="8 13" id="KW-0472">Membrane</keyword>
<name>A0A6A5HSC9_CAERE</name>
<comment type="subcellular location">
    <subcellularLocation>
        <location evidence="1">Membrane</location>
    </subcellularLocation>
</comment>
<evidence type="ECO:0000256" key="10">
    <source>
        <dbReference type="ARBA" id="ARBA00023180"/>
    </source>
</evidence>
<dbReference type="FunFam" id="2.130.10.10:FF:001082">
    <property type="entry name" value="Protein CBR-SMP-1"/>
    <property type="match status" value="1"/>
</dbReference>
<evidence type="ECO:0000256" key="6">
    <source>
        <dbReference type="ARBA" id="ARBA00022902"/>
    </source>
</evidence>
<comment type="similarity">
    <text evidence="2">Belongs to the semaphorin family.</text>
</comment>
<evidence type="ECO:0000256" key="8">
    <source>
        <dbReference type="ARBA" id="ARBA00023136"/>
    </source>
</evidence>
<dbReference type="GO" id="GO:0030335">
    <property type="term" value="P:positive regulation of cell migration"/>
    <property type="evidence" value="ECO:0007669"/>
    <property type="project" value="TreeGrafter"/>
</dbReference>
<keyword evidence="10" id="KW-0325">Glycoprotein</keyword>
<dbReference type="SUPFAM" id="SSF101912">
    <property type="entry name" value="Sema domain"/>
    <property type="match status" value="1"/>
</dbReference>
<dbReference type="PANTHER" id="PTHR11036">
    <property type="entry name" value="SEMAPHORIN"/>
    <property type="match status" value="1"/>
</dbReference>
<evidence type="ECO:0000256" key="5">
    <source>
        <dbReference type="ARBA" id="ARBA00022782"/>
    </source>
</evidence>
<evidence type="ECO:0000259" key="14">
    <source>
        <dbReference type="PROSITE" id="PS51004"/>
    </source>
</evidence>
<dbReference type="Pfam" id="PF01403">
    <property type="entry name" value="Sema"/>
    <property type="match status" value="1"/>
</dbReference>
<keyword evidence="7 13" id="KW-1133">Transmembrane helix</keyword>
<dbReference type="GO" id="GO:0007411">
    <property type="term" value="P:axon guidance"/>
    <property type="evidence" value="ECO:0007669"/>
    <property type="project" value="TreeGrafter"/>
</dbReference>